<evidence type="ECO:0000313" key="3">
    <source>
        <dbReference type="Proteomes" id="UP001149822"/>
    </source>
</evidence>
<comment type="caution">
    <text evidence="2">The sequence shown here is derived from an EMBL/GenBank/DDBJ whole genome shotgun (WGS) entry which is preliminary data.</text>
</comment>
<protein>
    <submittedName>
        <fullName evidence="2">Uncharacterized protein</fullName>
    </submittedName>
</protein>
<feature type="region of interest" description="Disordered" evidence="1">
    <location>
        <begin position="1"/>
        <end position="23"/>
    </location>
</feature>
<gene>
    <name evidence="2" type="ORF">OU682_18485</name>
</gene>
<proteinExistence type="predicted"/>
<evidence type="ECO:0000256" key="1">
    <source>
        <dbReference type="SAM" id="MobiDB-lite"/>
    </source>
</evidence>
<organism evidence="2 3">
    <name type="scientific">Paracoccus benzoatiresistens</name>
    <dbReference type="NCBI Taxonomy" id="2997341"/>
    <lineage>
        <taxon>Bacteria</taxon>
        <taxon>Pseudomonadati</taxon>
        <taxon>Pseudomonadota</taxon>
        <taxon>Alphaproteobacteria</taxon>
        <taxon>Rhodobacterales</taxon>
        <taxon>Paracoccaceae</taxon>
        <taxon>Paracoccus</taxon>
    </lineage>
</organism>
<dbReference type="RefSeq" id="WP_268943687.1">
    <property type="nucleotide sequence ID" value="NZ_JAPTYD010000043.1"/>
</dbReference>
<name>A0ABT4J9L0_9RHOB</name>
<keyword evidence="3" id="KW-1185">Reference proteome</keyword>
<evidence type="ECO:0000313" key="2">
    <source>
        <dbReference type="EMBL" id="MCZ0963594.1"/>
    </source>
</evidence>
<reference evidence="2" key="1">
    <citation type="submission" date="2022-12" db="EMBL/GenBank/DDBJ databases">
        <title>Paracoccus sp. EF6 isolated from a lake water.</title>
        <authorList>
            <person name="Liu H."/>
        </authorList>
    </citation>
    <scope>NUCLEOTIDE SEQUENCE</scope>
    <source>
        <strain evidence="2">EF6</strain>
    </source>
</reference>
<dbReference type="Proteomes" id="UP001149822">
    <property type="component" value="Unassembled WGS sequence"/>
</dbReference>
<sequence length="45" mass="4957">MAFQNSKPMRSHAAPEEAQDTGQMLHEELAMIAGMTEMPEADLIP</sequence>
<dbReference type="EMBL" id="JAPTYD010000043">
    <property type="protein sequence ID" value="MCZ0963594.1"/>
    <property type="molecule type" value="Genomic_DNA"/>
</dbReference>
<accession>A0ABT4J9L0</accession>